<dbReference type="InterPro" id="IPR036116">
    <property type="entry name" value="FN3_sf"/>
</dbReference>
<evidence type="ECO:0008006" key="3">
    <source>
        <dbReference type="Google" id="ProtNLM"/>
    </source>
</evidence>
<proteinExistence type="predicted"/>
<dbReference type="OrthoDB" id="10005435at2759"/>
<dbReference type="InterPro" id="IPR003961">
    <property type="entry name" value="FN3_dom"/>
</dbReference>
<dbReference type="Gene3D" id="2.60.40.10">
    <property type="entry name" value="Immunoglobulins"/>
    <property type="match status" value="1"/>
</dbReference>
<sequence length="296" mass="31926">MKIESKQEQNAISMDRDLSTLVGAAPHSRKGVVSASRAAQVCAKGKVTASPCCAIPGGTSVTLSCQLTAPRGCCWAAIFLNSSEQIRAQGGSVSKTFLVTAHGRHNFICKCICGDKKNIVCGIDIHCGNAPRNVSCIQKGTRGRATCTWHKGRLTYLHTAYQIELSNGTDAFSFPEETPSQDFGSGALSKLDFDSNYTVVESFSREKFHLQGLEPDTAYEFQLSCRILPGRGLWSDWSSSQGSTPAAGKELPCPKPSSGLCSHGKLQLRRPNCCWAALGKLQIQTWSQEGEVSCQE</sequence>
<dbReference type="SUPFAM" id="SSF49265">
    <property type="entry name" value="Fibronectin type III"/>
    <property type="match status" value="1"/>
</dbReference>
<dbReference type="Proteomes" id="UP000276834">
    <property type="component" value="Unassembled WGS sequence"/>
</dbReference>
<comment type="caution">
    <text evidence="1">The sequence shown here is derived from an EMBL/GenBank/DDBJ whole genome shotgun (WGS) entry which is preliminary data.</text>
</comment>
<evidence type="ECO:0000313" key="1">
    <source>
        <dbReference type="EMBL" id="RLV76354.1"/>
    </source>
</evidence>
<keyword evidence="2" id="KW-1185">Reference proteome</keyword>
<accession>A0A3L8R9I7</accession>
<dbReference type="InterPro" id="IPR013783">
    <property type="entry name" value="Ig-like_fold"/>
</dbReference>
<evidence type="ECO:0000313" key="2">
    <source>
        <dbReference type="Proteomes" id="UP000276834"/>
    </source>
</evidence>
<dbReference type="CDD" id="cd00063">
    <property type="entry name" value="FN3"/>
    <property type="match status" value="1"/>
</dbReference>
<reference evidence="1 2" key="1">
    <citation type="journal article" date="2018" name="Proc. R. Soc. B">
        <title>A non-coding region near Follistatin controls head colour polymorphism in the Gouldian finch.</title>
        <authorList>
            <person name="Toomey M.B."/>
            <person name="Marques C.I."/>
            <person name="Andrade P."/>
            <person name="Araujo P.M."/>
            <person name="Sabatino S."/>
            <person name="Gazda M.A."/>
            <person name="Afonso S."/>
            <person name="Lopes R.J."/>
            <person name="Corbo J.C."/>
            <person name="Carneiro M."/>
        </authorList>
    </citation>
    <scope>NUCLEOTIDE SEQUENCE [LARGE SCALE GENOMIC DNA]</scope>
    <source>
        <strain evidence="1">Red01</strain>
        <tissue evidence="1">Muscle</tissue>
    </source>
</reference>
<organism evidence="1 2">
    <name type="scientific">Chloebia gouldiae</name>
    <name type="common">Gouldian finch</name>
    <name type="synonym">Erythrura gouldiae</name>
    <dbReference type="NCBI Taxonomy" id="44316"/>
    <lineage>
        <taxon>Eukaryota</taxon>
        <taxon>Metazoa</taxon>
        <taxon>Chordata</taxon>
        <taxon>Craniata</taxon>
        <taxon>Vertebrata</taxon>
        <taxon>Euteleostomi</taxon>
        <taxon>Archelosauria</taxon>
        <taxon>Archosauria</taxon>
        <taxon>Dinosauria</taxon>
        <taxon>Saurischia</taxon>
        <taxon>Theropoda</taxon>
        <taxon>Coelurosauria</taxon>
        <taxon>Aves</taxon>
        <taxon>Neognathae</taxon>
        <taxon>Neoaves</taxon>
        <taxon>Telluraves</taxon>
        <taxon>Australaves</taxon>
        <taxon>Passeriformes</taxon>
        <taxon>Passeroidea</taxon>
        <taxon>Passeridae</taxon>
        <taxon>Chloebia</taxon>
    </lineage>
</organism>
<dbReference type="AlphaFoldDB" id="A0A3L8R9I7"/>
<gene>
    <name evidence="1" type="ORF">DV515_00017065</name>
</gene>
<name>A0A3L8R9I7_CHLGU</name>
<protein>
    <recommendedName>
        <fullName evidence="3">Fibronectin type-III domain-containing protein</fullName>
    </recommendedName>
</protein>
<dbReference type="EMBL" id="QUSF01000699">
    <property type="protein sequence ID" value="RLV76354.1"/>
    <property type="molecule type" value="Genomic_DNA"/>
</dbReference>